<comment type="caution">
    <text evidence="1">The sequence shown here is derived from an EMBL/GenBank/DDBJ whole genome shotgun (WGS) entry which is preliminary data.</text>
</comment>
<organism evidence="1 2">
    <name type="scientific">Deinococcus carri</name>
    <dbReference type="NCBI Taxonomy" id="1211323"/>
    <lineage>
        <taxon>Bacteria</taxon>
        <taxon>Thermotogati</taxon>
        <taxon>Deinococcota</taxon>
        <taxon>Deinococci</taxon>
        <taxon>Deinococcales</taxon>
        <taxon>Deinococcaceae</taxon>
        <taxon>Deinococcus</taxon>
    </lineage>
</organism>
<reference evidence="1 2" key="1">
    <citation type="submission" date="2024-02" db="EMBL/GenBank/DDBJ databases">
        <title>Deinococcus carri NBRC 110142.</title>
        <authorList>
            <person name="Ichikawa N."/>
            <person name="Katano-Makiyama Y."/>
            <person name="Hidaka K."/>
        </authorList>
    </citation>
    <scope>NUCLEOTIDE SEQUENCE [LARGE SCALE GENOMIC DNA]</scope>
    <source>
        <strain evidence="1 2">NBRC 110142</strain>
    </source>
</reference>
<evidence type="ECO:0000313" key="1">
    <source>
        <dbReference type="EMBL" id="GAA5512732.1"/>
    </source>
</evidence>
<dbReference type="Proteomes" id="UP001401887">
    <property type="component" value="Unassembled WGS sequence"/>
</dbReference>
<gene>
    <name evidence="1" type="ORF">Dcar01_01454</name>
</gene>
<accession>A0ABP9W5T9</accession>
<keyword evidence="2" id="KW-1185">Reference proteome</keyword>
<sequence>MDKPTQDLINRAAVSYSKKGCRDGYVVREISPATLGDLEKLNATYNGQTELIQQRGGSVRNSFDKEKLLFQSYTAPKTGKDTFFMAQLIETKGRGRILTYLCNLG</sequence>
<proteinExistence type="predicted"/>
<protein>
    <submittedName>
        <fullName evidence="1">Uncharacterized protein</fullName>
    </submittedName>
</protein>
<evidence type="ECO:0000313" key="2">
    <source>
        <dbReference type="Proteomes" id="UP001401887"/>
    </source>
</evidence>
<name>A0ABP9W5T9_9DEIO</name>
<dbReference type="EMBL" id="BAABRP010000003">
    <property type="protein sequence ID" value="GAA5512732.1"/>
    <property type="molecule type" value="Genomic_DNA"/>
</dbReference>